<name>A0A4U3LEQ9_9ACTN</name>
<keyword evidence="4" id="KW-1185">Reference proteome</keyword>
<keyword evidence="1" id="KW-1133">Transmembrane helix</keyword>
<evidence type="ECO:0000259" key="2">
    <source>
        <dbReference type="Pfam" id="PF02517"/>
    </source>
</evidence>
<feature type="transmembrane region" description="Helical" evidence="1">
    <location>
        <begin position="189"/>
        <end position="212"/>
    </location>
</feature>
<keyword evidence="3" id="KW-0378">Hydrolase</keyword>
<organism evidence="3 4">
    <name type="scientific">Kribbella jiaozuonensis</name>
    <dbReference type="NCBI Taxonomy" id="2575441"/>
    <lineage>
        <taxon>Bacteria</taxon>
        <taxon>Bacillati</taxon>
        <taxon>Actinomycetota</taxon>
        <taxon>Actinomycetes</taxon>
        <taxon>Propionibacteriales</taxon>
        <taxon>Kribbellaceae</taxon>
        <taxon>Kribbella</taxon>
    </lineage>
</organism>
<dbReference type="OrthoDB" id="3693644at2"/>
<reference evidence="3 4" key="1">
    <citation type="submission" date="2019-04" db="EMBL/GenBank/DDBJ databases">
        <title>Kribbella sp. NEAU-THZ 27 nov., a novel actinomycete isolated from soil.</title>
        <authorList>
            <person name="Duan L."/>
        </authorList>
    </citation>
    <scope>NUCLEOTIDE SEQUENCE [LARGE SCALE GENOMIC DNA]</scope>
    <source>
        <strain evidence="4">NEAU-THZ27</strain>
    </source>
</reference>
<feature type="transmembrane region" description="Helical" evidence="1">
    <location>
        <begin position="100"/>
        <end position="120"/>
    </location>
</feature>
<keyword evidence="1" id="KW-0812">Transmembrane</keyword>
<comment type="caution">
    <text evidence="3">The sequence shown here is derived from an EMBL/GenBank/DDBJ whole genome shotgun (WGS) entry which is preliminary data.</text>
</comment>
<keyword evidence="3" id="KW-0482">Metalloprotease</keyword>
<dbReference type="RefSeq" id="WP_137259153.1">
    <property type="nucleotide sequence ID" value="NZ_JBHSPQ010000008.1"/>
</dbReference>
<feature type="transmembrane region" description="Helical" evidence="1">
    <location>
        <begin position="224"/>
        <end position="241"/>
    </location>
</feature>
<protein>
    <submittedName>
        <fullName evidence="3">CPBP family intramembrane metalloprotease</fullName>
    </submittedName>
</protein>
<dbReference type="GO" id="GO:0008237">
    <property type="term" value="F:metallopeptidase activity"/>
    <property type="evidence" value="ECO:0007669"/>
    <property type="project" value="UniProtKB-KW"/>
</dbReference>
<feature type="transmembrane region" description="Helical" evidence="1">
    <location>
        <begin position="65"/>
        <end position="88"/>
    </location>
</feature>
<keyword evidence="3" id="KW-0645">Protease</keyword>
<accession>A0A4U3LEQ9</accession>
<dbReference type="GO" id="GO:0006508">
    <property type="term" value="P:proteolysis"/>
    <property type="evidence" value="ECO:0007669"/>
    <property type="project" value="UniProtKB-KW"/>
</dbReference>
<feature type="transmembrane region" description="Helical" evidence="1">
    <location>
        <begin position="164"/>
        <end position="182"/>
    </location>
</feature>
<evidence type="ECO:0000256" key="1">
    <source>
        <dbReference type="SAM" id="Phobius"/>
    </source>
</evidence>
<keyword evidence="1" id="KW-0472">Membrane</keyword>
<feature type="transmembrane region" description="Helical" evidence="1">
    <location>
        <begin position="140"/>
        <end position="158"/>
    </location>
</feature>
<dbReference type="GO" id="GO:0080120">
    <property type="term" value="P:CAAX-box protein maturation"/>
    <property type="evidence" value="ECO:0007669"/>
    <property type="project" value="UniProtKB-ARBA"/>
</dbReference>
<feature type="transmembrane region" description="Helical" evidence="1">
    <location>
        <begin position="35"/>
        <end position="53"/>
    </location>
</feature>
<evidence type="ECO:0000313" key="4">
    <source>
        <dbReference type="Proteomes" id="UP000305836"/>
    </source>
</evidence>
<dbReference type="InterPro" id="IPR003675">
    <property type="entry name" value="Rce1/LyrA-like_dom"/>
</dbReference>
<proteinExistence type="predicted"/>
<gene>
    <name evidence="3" type="ORF">FDA38_38545</name>
</gene>
<evidence type="ECO:0000313" key="3">
    <source>
        <dbReference type="EMBL" id="TKK73224.1"/>
    </source>
</evidence>
<dbReference type="Pfam" id="PF02517">
    <property type="entry name" value="Rce1-like"/>
    <property type="match status" value="1"/>
</dbReference>
<dbReference type="AlphaFoldDB" id="A0A4U3LEQ9"/>
<dbReference type="Proteomes" id="UP000305836">
    <property type="component" value="Unassembled WGS sequence"/>
</dbReference>
<feature type="domain" description="CAAX prenyl protease 2/Lysostaphin resistance protein A-like" evidence="2">
    <location>
        <begin position="107"/>
        <end position="214"/>
    </location>
</feature>
<sequence>MRRSIATLLIPAVGLTLVAQTIFLLNGWNVMPAKVLELVLLLGGATLLAGGRSEGRRLFAGLVRWRIGIGVLLIVVAALPLLTVVVAVVTGSLQSVDGGWVQVVMTYLLFLVFGAITANLWEETVWAGFVQTRLMARHGLLIGSLLTAVPFFIIHLPLAFETNGWAGTSWSDALATWGILLVSAPFFRYLIGMVLIDTGGSLLAAGLLHASFNASGALPVLSGGWQYVPAMILLTVAVAVLRRRHRRSTAQATEVTARAV</sequence>
<dbReference type="EMBL" id="SZPZ01000007">
    <property type="protein sequence ID" value="TKK73224.1"/>
    <property type="molecule type" value="Genomic_DNA"/>
</dbReference>
<dbReference type="GO" id="GO:0004175">
    <property type="term" value="F:endopeptidase activity"/>
    <property type="evidence" value="ECO:0007669"/>
    <property type="project" value="UniProtKB-ARBA"/>
</dbReference>